<evidence type="ECO:0000313" key="2">
    <source>
        <dbReference type="Proteomes" id="UP000238655"/>
    </source>
</evidence>
<gene>
    <name evidence="1" type="ORF">C3743_14710</name>
</gene>
<evidence type="ECO:0000313" key="1">
    <source>
        <dbReference type="EMBL" id="POZ81579.1"/>
    </source>
</evidence>
<dbReference type="EMBL" id="PQVP01000002">
    <property type="protein sequence ID" value="POZ81579.1"/>
    <property type="molecule type" value="Genomic_DNA"/>
</dbReference>
<proteinExistence type="predicted"/>
<dbReference type="AlphaFoldDB" id="A0A2S5DR48"/>
<dbReference type="RefSeq" id="WP_105749859.1">
    <property type="nucleotide sequence ID" value="NZ_CM009575.1"/>
</dbReference>
<comment type="caution">
    <text evidence="1">The sequence shown here is derived from an EMBL/GenBank/DDBJ whole genome shotgun (WGS) entry which is preliminary data.</text>
</comment>
<reference evidence="1 2" key="1">
    <citation type="submission" date="2018-01" db="EMBL/GenBank/DDBJ databases">
        <title>Successful Treatment of Persistent Burkholderia cepacia Bacteremia with Ceftazidime-Avibactam.</title>
        <authorList>
            <person name="Tamma P."/>
            <person name="Fan Y."/>
            <person name="Bergman Y."/>
            <person name="Sick-Samuels A."/>
            <person name="Hsu A."/>
            <person name="Timp W."/>
            <person name="Simner P."/>
        </authorList>
    </citation>
    <scope>NUCLEOTIDE SEQUENCE [LARGE SCALE GENOMIC DNA]</scope>
    <source>
        <strain evidence="1 2">170816</strain>
    </source>
</reference>
<name>A0A2S5DR48_9BURK</name>
<protein>
    <submittedName>
        <fullName evidence="1">Uncharacterized protein</fullName>
    </submittedName>
</protein>
<organism evidence="1 2">
    <name type="scientific">Burkholderia contaminans</name>
    <dbReference type="NCBI Taxonomy" id="488447"/>
    <lineage>
        <taxon>Bacteria</taxon>
        <taxon>Pseudomonadati</taxon>
        <taxon>Pseudomonadota</taxon>
        <taxon>Betaproteobacteria</taxon>
        <taxon>Burkholderiales</taxon>
        <taxon>Burkholderiaceae</taxon>
        <taxon>Burkholderia</taxon>
        <taxon>Burkholderia cepacia complex</taxon>
    </lineage>
</organism>
<sequence length="68" mass="7532">MPNPSDFLTVASIPPLPEVVLSLSPDYSRIDLYPESIKADEMRAVMHCRGTVKIIDESTIVCWRAGAK</sequence>
<dbReference type="Proteomes" id="UP000238655">
    <property type="component" value="Chromosome 1"/>
</dbReference>
<accession>A0A2S5DR48</accession>